<reference evidence="9" key="1">
    <citation type="submission" date="2020-08" db="EMBL/GenBank/DDBJ databases">
        <title>Multicomponent nature underlies the extraordinary mechanical properties of spider dragline silk.</title>
        <authorList>
            <person name="Kono N."/>
            <person name="Nakamura H."/>
            <person name="Mori M."/>
            <person name="Yoshida Y."/>
            <person name="Ohtoshi R."/>
            <person name="Malay A.D."/>
            <person name="Moran D.A.P."/>
            <person name="Tomita M."/>
            <person name="Numata K."/>
            <person name="Arakawa K."/>
        </authorList>
    </citation>
    <scope>NUCLEOTIDE SEQUENCE</scope>
</reference>
<evidence type="ECO:0000313" key="9">
    <source>
        <dbReference type="EMBL" id="GFY24354.1"/>
    </source>
</evidence>
<comment type="caution">
    <text evidence="9">The sequence shown here is derived from an EMBL/GenBank/DDBJ whole genome shotgun (WGS) entry which is preliminary data.</text>
</comment>
<evidence type="ECO:0000259" key="8">
    <source>
        <dbReference type="PROSITE" id="PS50157"/>
    </source>
</evidence>
<evidence type="ECO:0000256" key="4">
    <source>
        <dbReference type="ARBA" id="ARBA00022771"/>
    </source>
</evidence>
<dbReference type="PROSITE" id="PS00028">
    <property type="entry name" value="ZINC_FINGER_C2H2_1"/>
    <property type="match status" value="1"/>
</dbReference>
<dbReference type="GO" id="GO:0000981">
    <property type="term" value="F:DNA-binding transcription factor activity, RNA polymerase II-specific"/>
    <property type="evidence" value="ECO:0007669"/>
    <property type="project" value="TreeGrafter"/>
</dbReference>
<dbReference type="AlphaFoldDB" id="A0A8X6VXQ8"/>
<keyword evidence="2" id="KW-0479">Metal-binding</keyword>
<protein>
    <recommendedName>
        <fullName evidence="8">C2H2-type domain-containing protein</fullName>
    </recommendedName>
</protein>
<feature type="domain" description="C2H2-type" evidence="8">
    <location>
        <begin position="67"/>
        <end position="94"/>
    </location>
</feature>
<evidence type="ECO:0000256" key="2">
    <source>
        <dbReference type="ARBA" id="ARBA00022723"/>
    </source>
</evidence>
<name>A0A8X6VXQ8_TRICX</name>
<keyword evidence="4 7" id="KW-0863">Zinc-finger</keyword>
<dbReference type="PANTHER" id="PTHR24394">
    <property type="entry name" value="ZINC FINGER PROTEIN"/>
    <property type="match status" value="1"/>
</dbReference>
<gene>
    <name evidence="9" type="ORF">TNCV_1014031</name>
</gene>
<dbReference type="PROSITE" id="PS50157">
    <property type="entry name" value="ZINC_FINGER_C2H2_2"/>
    <property type="match status" value="2"/>
</dbReference>
<dbReference type="EMBL" id="BMAU01021369">
    <property type="protein sequence ID" value="GFY24354.1"/>
    <property type="molecule type" value="Genomic_DNA"/>
</dbReference>
<organism evidence="9 10">
    <name type="scientific">Trichonephila clavipes</name>
    <name type="common">Golden silk orbweaver</name>
    <name type="synonym">Nephila clavipes</name>
    <dbReference type="NCBI Taxonomy" id="2585209"/>
    <lineage>
        <taxon>Eukaryota</taxon>
        <taxon>Metazoa</taxon>
        <taxon>Ecdysozoa</taxon>
        <taxon>Arthropoda</taxon>
        <taxon>Chelicerata</taxon>
        <taxon>Arachnida</taxon>
        <taxon>Araneae</taxon>
        <taxon>Araneomorphae</taxon>
        <taxon>Entelegynae</taxon>
        <taxon>Araneoidea</taxon>
        <taxon>Nephilidae</taxon>
        <taxon>Trichonephila</taxon>
    </lineage>
</organism>
<dbReference type="Proteomes" id="UP000887159">
    <property type="component" value="Unassembled WGS sequence"/>
</dbReference>
<evidence type="ECO:0000256" key="1">
    <source>
        <dbReference type="ARBA" id="ARBA00004123"/>
    </source>
</evidence>
<dbReference type="GO" id="GO:0008270">
    <property type="term" value="F:zinc ion binding"/>
    <property type="evidence" value="ECO:0007669"/>
    <property type="project" value="UniProtKB-KW"/>
</dbReference>
<proteinExistence type="predicted"/>
<evidence type="ECO:0000256" key="3">
    <source>
        <dbReference type="ARBA" id="ARBA00022737"/>
    </source>
</evidence>
<dbReference type="GO" id="GO:0005634">
    <property type="term" value="C:nucleus"/>
    <property type="evidence" value="ECO:0007669"/>
    <property type="project" value="UniProtKB-SubCell"/>
</dbReference>
<keyword evidence="6" id="KW-0539">Nucleus</keyword>
<evidence type="ECO:0000256" key="6">
    <source>
        <dbReference type="ARBA" id="ARBA00023242"/>
    </source>
</evidence>
<sequence>MAEGNTYPAEEDFSYFCFPCRNITDETEKQFLLVGALRVCYPCALCGKEFEAGFKREKKCSSNTPPYRCDVCGKTFRTSTVLLHHSYKHSGQWPHHCFFCQKGFAVRSLLENHERVRNTIRAIHCKKCLKLFRGNICYKMLSDACCEKCSYGTIPV</sequence>
<feature type="domain" description="C2H2-type" evidence="8">
    <location>
        <begin position="95"/>
        <end position="122"/>
    </location>
</feature>
<comment type="subcellular location">
    <subcellularLocation>
        <location evidence="1">Nucleus</location>
    </subcellularLocation>
</comment>
<evidence type="ECO:0000256" key="7">
    <source>
        <dbReference type="PROSITE-ProRule" id="PRU00042"/>
    </source>
</evidence>
<evidence type="ECO:0000256" key="5">
    <source>
        <dbReference type="ARBA" id="ARBA00022833"/>
    </source>
</evidence>
<keyword evidence="10" id="KW-1185">Reference proteome</keyword>
<accession>A0A8X6VXQ8</accession>
<evidence type="ECO:0000313" key="10">
    <source>
        <dbReference type="Proteomes" id="UP000887159"/>
    </source>
</evidence>
<keyword evidence="5" id="KW-0862">Zinc</keyword>
<dbReference type="FunFam" id="3.30.160.60:FF:000446">
    <property type="entry name" value="Zinc finger protein"/>
    <property type="match status" value="1"/>
</dbReference>
<dbReference type="PANTHER" id="PTHR24394:SF29">
    <property type="entry name" value="MYONEURIN"/>
    <property type="match status" value="1"/>
</dbReference>
<dbReference type="SUPFAM" id="SSF57667">
    <property type="entry name" value="beta-beta-alpha zinc fingers"/>
    <property type="match status" value="1"/>
</dbReference>
<dbReference type="InterPro" id="IPR036236">
    <property type="entry name" value="Znf_C2H2_sf"/>
</dbReference>
<dbReference type="InterPro" id="IPR013087">
    <property type="entry name" value="Znf_C2H2_type"/>
</dbReference>
<dbReference type="SMART" id="SM00355">
    <property type="entry name" value="ZnF_C2H2"/>
    <property type="match status" value="2"/>
</dbReference>
<keyword evidence="3" id="KW-0677">Repeat</keyword>
<dbReference type="Gene3D" id="3.30.160.60">
    <property type="entry name" value="Classic Zinc Finger"/>
    <property type="match status" value="2"/>
</dbReference>